<dbReference type="Pfam" id="PF01555">
    <property type="entry name" value="N6_N4_Mtase"/>
    <property type="match status" value="1"/>
</dbReference>
<dbReference type="InterPro" id="IPR029063">
    <property type="entry name" value="SAM-dependent_MTases_sf"/>
</dbReference>
<dbReference type="GO" id="GO:0009307">
    <property type="term" value="P:DNA restriction-modification system"/>
    <property type="evidence" value="ECO:0007669"/>
    <property type="project" value="UniProtKB-KW"/>
</dbReference>
<dbReference type="GO" id="GO:0032259">
    <property type="term" value="P:methylation"/>
    <property type="evidence" value="ECO:0007669"/>
    <property type="project" value="UniProtKB-KW"/>
</dbReference>
<dbReference type="GO" id="GO:0015667">
    <property type="term" value="F:site-specific DNA-methyltransferase (cytosine-N4-specific) activity"/>
    <property type="evidence" value="ECO:0007669"/>
    <property type="project" value="UniProtKB-EC"/>
</dbReference>
<dbReference type="RefSeq" id="WP_183899373.1">
    <property type="nucleotide sequence ID" value="NZ_JACIDW010000002.1"/>
</dbReference>
<accession>A0A7W6CMB2</accession>
<evidence type="ECO:0000256" key="2">
    <source>
        <dbReference type="ARBA" id="ARBA00022603"/>
    </source>
</evidence>
<proteinExistence type="inferred from homology"/>
<evidence type="ECO:0000313" key="12">
    <source>
        <dbReference type="Proteomes" id="UP000582090"/>
    </source>
</evidence>
<reference evidence="11 12" key="1">
    <citation type="submission" date="2020-08" db="EMBL/GenBank/DDBJ databases">
        <title>Genomic Encyclopedia of Type Strains, Phase IV (KMG-IV): sequencing the most valuable type-strain genomes for metagenomic binning, comparative biology and taxonomic classification.</title>
        <authorList>
            <person name="Goeker M."/>
        </authorList>
    </citation>
    <scope>NUCLEOTIDE SEQUENCE [LARGE SCALE GENOMIC DNA]</scope>
    <source>
        <strain evidence="11 12">DSM 26575</strain>
    </source>
</reference>
<keyword evidence="6" id="KW-0238">DNA-binding</keyword>
<dbReference type="PANTHER" id="PTHR13370">
    <property type="entry name" value="RNA METHYLASE-RELATED"/>
    <property type="match status" value="1"/>
</dbReference>
<dbReference type="InterPro" id="IPR001091">
    <property type="entry name" value="RM_Methyltransferase"/>
</dbReference>
<comment type="caution">
    <text evidence="11">The sequence shown here is derived from an EMBL/GenBank/DDBJ whole genome shotgun (WGS) entry which is preliminary data.</text>
</comment>
<dbReference type="GO" id="GO:0003677">
    <property type="term" value="F:DNA binding"/>
    <property type="evidence" value="ECO:0007669"/>
    <property type="project" value="UniProtKB-KW"/>
</dbReference>
<keyword evidence="5" id="KW-0680">Restriction system</keyword>
<dbReference type="SUPFAM" id="SSF53335">
    <property type="entry name" value="S-adenosyl-L-methionine-dependent methyltransferases"/>
    <property type="match status" value="1"/>
</dbReference>
<dbReference type="GO" id="GO:0008170">
    <property type="term" value="F:N-methyltransferase activity"/>
    <property type="evidence" value="ECO:0007669"/>
    <property type="project" value="InterPro"/>
</dbReference>
<evidence type="ECO:0000256" key="7">
    <source>
        <dbReference type="ARBA" id="ARBA00047942"/>
    </source>
</evidence>
<feature type="domain" description="DNA methylase N-4/N-6" evidence="10">
    <location>
        <begin position="43"/>
        <end position="264"/>
    </location>
</feature>
<evidence type="ECO:0000313" key="11">
    <source>
        <dbReference type="EMBL" id="MBB3963692.1"/>
    </source>
</evidence>
<protein>
    <recommendedName>
        <fullName evidence="9">Methyltransferase</fullName>
        <ecNumber evidence="9">2.1.1.-</ecNumber>
    </recommendedName>
</protein>
<organism evidence="11 12">
    <name type="scientific">Rhizobium metallidurans</name>
    <dbReference type="NCBI Taxonomy" id="1265931"/>
    <lineage>
        <taxon>Bacteria</taxon>
        <taxon>Pseudomonadati</taxon>
        <taxon>Pseudomonadota</taxon>
        <taxon>Alphaproteobacteria</taxon>
        <taxon>Hyphomicrobiales</taxon>
        <taxon>Rhizobiaceae</taxon>
        <taxon>Rhizobium/Agrobacterium group</taxon>
        <taxon>Rhizobium</taxon>
    </lineage>
</organism>
<dbReference type="PRINTS" id="PR00508">
    <property type="entry name" value="S21N4MTFRASE"/>
</dbReference>
<dbReference type="InterPro" id="IPR002941">
    <property type="entry name" value="DNA_methylase_N4/N6"/>
</dbReference>
<gene>
    <name evidence="11" type="ORF">GGQ67_001317</name>
</gene>
<dbReference type="PROSITE" id="PS00093">
    <property type="entry name" value="N4_MTASE"/>
    <property type="match status" value="1"/>
</dbReference>
<dbReference type="EMBL" id="JACIDW010000002">
    <property type="protein sequence ID" value="MBB3963692.1"/>
    <property type="molecule type" value="Genomic_DNA"/>
</dbReference>
<keyword evidence="4" id="KW-0949">S-adenosyl-L-methionine</keyword>
<evidence type="ECO:0000256" key="8">
    <source>
        <dbReference type="ARBA" id="ARBA00049120"/>
    </source>
</evidence>
<dbReference type="GO" id="GO:0009007">
    <property type="term" value="F:site-specific DNA-methyltransferase (adenine-specific) activity"/>
    <property type="evidence" value="ECO:0007669"/>
    <property type="project" value="UniProtKB-EC"/>
</dbReference>
<sequence>MQPDFSAIRASLGRPAYEDEDVLLYHGDCFDLMRRMPSESVPLTVTSPPYNIGKSYENNRSVEDYIKWTADWVSLVHELTTQSGAFWLNVGYMPVPEKAKAMPLAYLIWDKIPFFMIQEVVWNYGAGVAGRLFLSPRNEKFLWYVKDAEEYVFNLDDIRDPDVKYPNQKKNGKLKCNPNGKNPSDVWQIAKVTSGANRSSKERTAHPAQFPLALVSRVILASSNRGDVVLDPFAGSGSTLEAAARLGRKAIGFEIDSSYVNMAARRLKNMRQSQEIEHDQAKLPFDFRSTLEL</sequence>
<keyword evidence="3 11" id="KW-0808">Transferase</keyword>
<dbReference type="InterPro" id="IPR017985">
    <property type="entry name" value="MeTrfase_CN4_CS"/>
</dbReference>
<dbReference type="Proteomes" id="UP000582090">
    <property type="component" value="Unassembled WGS sequence"/>
</dbReference>
<keyword evidence="12" id="KW-1185">Reference proteome</keyword>
<evidence type="ECO:0000256" key="3">
    <source>
        <dbReference type="ARBA" id="ARBA00022679"/>
    </source>
</evidence>
<comment type="catalytic activity">
    <reaction evidence="7">
        <text>a 2'-deoxyadenosine in DNA + S-adenosyl-L-methionine = an N(6)-methyl-2'-deoxyadenosine in DNA + S-adenosyl-L-homocysteine + H(+)</text>
        <dbReference type="Rhea" id="RHEA:15197"/>
        <dbReference type="Rhea" id="RHEA-COMP:12418"/>
        <dbReference type="Rhea" id="RHEA-COMP:12419"/>
        <dbReference type="ChEBI" id="CHEBI:15378"/>
        <dbReference type="ChEBI" id="CHEBI:57856"/>
        <dbReference type="ChEBI" id="CHEBI:59789"/>
        <dbReference type="ChEBI" id="CHEBI:90615"/>
        <dbReference type="ChEBI" id="CHEBI:90616"/>
        <dbReference type="EC" id="2.1.1.72"/>
    </reaction>
</comment>
<comment type="catalytic activity">
    <reaction evidence="8">
        <text>a 2'-deoxycytidine in DNA + S-adenosyl-L-methionine = an N(4)-methyl-2'-deoxycytidine in DNA + S-adenosyl-L-homocysteine + H(+)</text>
        <dbReference type="Rhea" id="RHEA:16857"/>
        <dbReference type="Rhea" id="RHEA-COMP:11369"/>
        <dbReference type="Rhea" id="RHEA-COMP:13674"/>
        <dbReference type="ChEBI" id="CHEBI:15378"/>
        <dbReference type="ChEBI" id="CHEBI:57856"/>
        <dbReference type="ChEBI" id="CHEBI:59789"/>
        <dbReference type="ChEBI" id="CHEBI:85452"/>
        <dbReference type="ChEBI" id="CHEBI:137933"/>
        <dbReference type="EC" id="2.1.1.113"/>
    </reaction>
</comment>
<evidence type="ECO:0000259" key="10">
    <source>
        <dbReference type="Pfam" id="PF01555"/>
    </source>
</evidence>
<evidence type="ECO:0000256" key="4">
    <source>
        <dbReference type="ARBA" id="ARBA00022691"/>
    </source>
</evidence>
<dbReference type="AlphaFoldDB" id="A0A7W6CMB2"/>
<evidence type="ECO:0000256" key="6">
    <source>
        <dbReference type="ARBA" id="ARBA00023125"/>
    </source>
</evidence>
<dbReference type="GO" id="GO:0005737">
    <property type="term" value="C:cytoplasm"/>
    <property type="evidence" value="ECO:0007669"/>
    <property type="project" value="TreeGrafter"/>
</dbReference>
<dbReference type="Gene3D" id="3.40.50.150">
    <property type="entry name" value="Vaccinia Virus protein VP39"/>
    <property type="match status" value="1"/>
</dbReference>
<evidence type="ECO:0000256" key="1">
    <source>
        <dbReference type="ARBA" id="ARBA00010203"/>
    </source>
</evidence>
<evidence type="ECO:0000256" key="9">
    <source>
        <dbReference type="RuleBase" id="RU362026"/>
    </source>
</evidence>
<dbReference type="CDD" id="cd02440">
    <property type="entry name" value="AdoMet_MTases"/>
    <property type="match status" value="1"/>
</dbReference>
<name>A0A7W6CMB2_9HYPH</name>
<dbReference type="PANTHER" id="PTHR13370:SF3">
    <property type="entry name" value="TRNA (GUANINE(10)-N2)-METHYLTRANSFERASE HOMOLOG"/>
    <property type="match status" value="1"/>
</dbReference>
<evidence type="ECO:0000256" key="5">
    <source>
        <dbReference type="ARBA" id="ARBA00022747"/>
    </source>
</evidence>
<comment type="similarity">
    <text evidence="1">Belongs to the N(4)/N(6)-methyltransferase family. N(4) subfamily.</text>
</comment>
<dbReference type="EC" id="2.1.1.-" evidence="9"/>
<keyword evidence="2 11" id="KW-0489">Methyltransferase</keyword>